<dbReference type="AlphaFoldDB" id="A0A1C5K4C4"/>
<evidence type="ECO:0000313" key="2">
    <source>
        <dbReference type="Proteomes" id="UP000198221"/>
    </source>
</evidence>
<protein>
    <recommendedName>
        <fullName evidence="3">DNA-directed RNA polymerase specialized sigma subunit, sigma24 family</fullName>
    </recommendedName>
</protein>
<proteinExistence type="predicted"/>
<reference evidence="2" key="1">
    <citation type="submission" date="2016-06" db="EMBL/GenBank/DDBJ databases">
        <authorList>
            <person name="Varghese N."/>
            <person name="Submissions Spin"/>
        </authorList>
    </citation>
    <scope>NUCLEOTIDE SEQUENCE [LARGE SCALE GENOMIC DNA]</scope>
    <source>
        <strain evidence="2">DSM 43819</strain>
    </source>
</reference>
<keyword evidence="2" id="KW-1185">Reference proteome</keyword>
<dbReference type="RefSeq" id="WP_089015514.1">
    <property type="nucleotide sequence ID" value="NZ_LT607754.1"/>
</dbReference>
<organism evidence="1 2">
    <name type="scientific">Micromonospora inositola</name>
    <dbReference type="NCBI Taxonomy" id="47865"/>
    <lineage>
        <taxon>Bacteria</taxon>
        <taxon>Bacillati</taxon>
        <taxon>Actinomycetota</taxon>
        <taxon>Actinomycetes</taxon>
        <taxon>Micromonosporales</taxon>
        <taxon>Micromonosporaceae</taxon>
        <taxon>Micromonospora</taxon>
    </lineage>
</organism>
<evidence type="ECO:0008006" key="3">
    <source>
        <dbReference type="Google" id="ProtNLM"/>
    </source>
</evidence>
<dbReference type="Proteomes" id="UP000198221">
    <property type="component" value="Chromosome I"/>
</dbReference>
<evidence type="ECO:0000313" key="1">
    <source>
        <dbReference type="EMBL" id="SCG77622.1"/>
    </source>
</evidence>
<gene>
    <name evidence="1" type="ORF">GA0070613_6327</name>
</gene>
<dbReference type="OrthoDB" id="4164470at2"/>
<dbReference type="EMBL" id="LT607754">
    <property type="protein sequence ID" value="SCG77622.1"/>
    <property type="molecule type" value="Genomic_DNA"/>
</dbReference>
<sequence>MTASDIDWPASPLDAADAAFAALTCDPAPMTLDPDTFAPDTGLPDDAMTLPALRDWLLAHPRAFTARDEVWRELTRRARLHGPAWVIAAVGMAMPALRRYANHLSAGYGGDPDDIGAEVLTGFLAALRDRVDLARDAPYAALCRAAFRAGYALRQQAGEYTSVDNVDHVTGPRTPAMPYGHPDLLVQRAVGLGILDREDEQPYIDIRLGRRAIERVAARLGITVDALRMRLGRIDTRLADALAKGLLTGVTSQQTAEELAHQAVHRSATRTGLAAVSGRIADQVPVSTTAGLAA</sequence>
<name>A0A1C5K4C4_9ACTN</name>
<accession>A0A1C5K4C4</accession>